<feature type="compositionally biased region" description="Basic and acidic residues" evidence="1">
    <location>
        <begin position="248"/>
        <end position="268"/>
    </location>
</feature>
<evidence type="ECO:0000256" key="1">
    <source>
        <dbReference type="SAM" id="MobiDB-lite"/>
    </source>
</evidence>
<comment type="caution">
    <text evidence="2">The sequence shown here is derived from an EMBL/GenBank/DDBJ whole genome shotgun (WGS) entry which is preliminary data.</text>
</comment>
<organism evidence="2 3">
    <name type="scientific">Mycena pura</name>
    <dbReference type="NCBI Taxonomy" id="153505"/>
    <lineage>
        <taxon>Eukaryota</taxon>
        <taxon>Fungi</taxon>
        <taxon>Dikarya</taxon>
        <taxon>Basidiomycota</taxon>
        <taxon>Agaricomycotina</taxon>
        <taxon>Agaricomycetes</taxon>
        <taxon>Agaricomycetidae</taxon>
        <taxon>Agaricales</taxon>
        <taxon>Marasmiineae</taxon>
        <taxon>Mycenaceae</taxon>
        <taxon>Mycena</taxon>
    </lineage>
</organism>
<dbReference type="AlphaFoldDB" id="A0AAD6VKQ6"/>
<name>A0AAD6VKQ6_9AGAR</name>
<accession>A0AAD6VKQ6</accession>
<feature type="compositionally biased region" description="Acidic residues" evidence="1">
    <location>
        <begin position="292"/>
        <end position="311"/>
    </location>
</feature>
<dbReference type="EMBL" id="JARJCW010000022">
    <property type="protein sequence ID" value="KAJ7212943.1"/>
    <property type="molecule type" value="Genomic_DNA"/>
</dbReference>
<sequence length="328" mass="37180">MRFETHMRILCRQYNQLRSATQRNNSEAAIRHAIDDLFSLVFETDDIIAGGSYRMETNVRVVKYDQRQLPRGPTSIATADGAVVTPLPQALQRYSIVCASPNPNLRYQYIQSFNEFKGGLHNNGRQAILDSAAMQAVNRSLGLADVKNYAFSIHHHMVDTITSWWETVGTDDYQYRYMRRDSFFLLDTPIGWFRFYSFLCRLRTYHAQVSEALRTASPSPSRLTARELFSEKLSSISEHLGGGNEGSPDDRFPGDGGQGHETEMRDADADIQLGDEAATYQQIPVEEFCQGESDEGESDEEDDDDDFDEGDVAPRDIPGEETFLTARW</sequence>
<evidence type="ECO:0000313" key="2">
    <source>
        <dbReference type="EMBL" id="KAJ7212943.1"/>
    </source>
</evidence>
<feature type="region of interest" description="Disordered" evidence="1">
    <location>
        <begin position="237"/>
        <end position="328"/>
    </location>
</feature>
<keyword evidence="3" id="KW-1185">Reference proteome</keyword>
<dbReference type="Proteomes" id="UP001219525">
    <property type="component" value="Unassembled WGS sequence"/>
</dbReference>
<reference evidence="2" key="1">
    <citation type="submission" date="2023-03" db="EMBL/GenBank/DDBJ databases">
        <title>Massive genome expansion in bonnet fungi (Mycena s.s.) driven by repeated elements and novel gene families across ecological guilds.</title>
        <authorList>
            <consortium name="Lawrence Berkeley National Laboratory"/>
            <person name="Harder C.B."/>
            <person name="Miyauchi S."/>
            <person name="Viragh M."/>
            <person name="Kuo A."/>
            <person name="Thoen E."/>
            <person name="Andreopoulos B."/>
            <person name="Lu D."/>
            <person name="Skrede I."/>
            <person name="Drula E."/>
            <person name="Henrissat B."/>
            <person name="Morin E."/>
            <person name="Kohler A."/>
            <person name="Barry K."/>
            <person name="LaButti K."/>
            <person name="Morin E."/>
            <person name="Salamov A."/>
            <person name="Lipzen A."/>
            <person name="Mereny Z."/>
            <person name="Hegedus B."/>
            <person name="Baldrian P."/>
            <person name="Stursova M."/>
            <person name="Weitz H."/>
            <person name="Taylor A."/>
            <person name="Grigoriev I.V."/>
            <person name="Nagy L.G."/>
            <person name="Martin F."/>
            <person name="Kauserud H."/>
        </authorList>
    </citation>
    <scope>NUCLEOTIDE SEQUENCE</scope>
    <source>
        <strain evidence="2">9144</strain>
    </source>
</reference>
<gene>
    <name evidence="2" type="ORF">GGX14DRAFT_619524</name>
</gene>
<evidence type="ECO:0000313" key="3">
    <source>
        <dbReference type="Proteomes" id="UP001219525"/>
    </source>
</evidence>
<protein>
    <submittedName>
        <fullName evidence="2">Uncharacterized protein</fullName>
    </submittedName>
</protein>
<proteinExistence type="predicted"/>